<dbReference type="EMBL" id="JH993954">
    <property type="protein sequence ID" value="ELQ75477.1"/>
    <property type="molecule type" value="Genomic_DNA"/>
</dbReference>
<name>L7JXJ4_TRAHO</name>
<dbReference type="VEuPathDB" id="MicrosporidiaDB:THOM_1581"/>
<dbReference type="InParanoid" id="L7JXJ4"/>
<dbReference type="HOGENOM" id="CLU_1032719_0_0_1"/>
<dbReference type="AlphaFoldDB" id="L7JXJ4"/>
<keyword evidence="2" id="KW-1185">Reference proteome</keyword>
<accession>L7JXJ4</accession>
<reference evidence="1 2" key="1">
    <citation type="journal article" date="2012" name="PLoS Pathog.">
        <title>The genome of the obligate intracellular parasite Trachipleistophora hominis: new insights into microsporidian genome dynamics and reductive evolution.</title>
        <authorList>
            <person name="Heinz E."/>
            <person name="Williams T.A."/>
            <person name="Nakjang S."/>
            <person name="Noel C.J."/>
            <person name="Swan D.C."/>
            <person name="Goldberg A.V."/>
            <person name="Harris S.R."/>
            <person name="Weinmaier T."/>
            <person name="Markert S."/>
            <person name="Becher D."/>
            <person name="Bernhardt J."/>
            <person name="Dagan T."/>
            <person name="Hacker C."/>
            <person name="Lucocq J.M."/>
            <person name="Schweder T."/>
            <person name="Rattei T."/>
            <person name="Hall N."/>
            <person name="Hirt R.P."/>
            <person name="Embley T.M."/>
        </authorList>
    </citation>
    <scope>NUCLEOTIDE SEQUENCE [LARGE SCALE GENOMIC DNA]</scope>
</reference>
<sequence>VKISGDSILLIIEKCISIRVVNCTSSINIPKVLNEEDDLLVGLNVATRFYFIKQQNGKYYMRMYNVEIKETTVPNKKVEVVVLENIKSRNGAVILFDKSTNQFIMSNCDFPVHQQALGVNNNIVRFWTSNVCYRLLNGHIFRANKFSAKICRLSQTATRLIINGCQIDSGYKFGIDSCCKYVYITGYRSTFVLFRSLSEETINVQFNGDSRFIFIKKRFCQDYIMQLYECILKSTRKIEINVKHLILKDVAISNESNQGTTGNLQWSNFL</sequence>
<evidence type="ECO:0000313" key="2">
    <source>
        <dbReference type="Proteomes" id="UP000011185"/>
    </source>
</evidence>
<feature type="non-terminal residue" evidence="1">
    <location>
        <position position="1"/>
    </location>
</feature>
<gene>
    <name evidence="1" type="ORF">THOM_1581</name>
</gene>
<protein>
    <submittedName>
        <fullName evidence="1">Putative LRR containing protein</fullName>
    </submittedName>
</protein>
<dbReference type="Proteomes" id="UP000011185">
    <property type="component" value="Unassembled WGS sequence"/>
</dbReference>
<organism evidence="1 2">
    <name type="scientific">Trachipleistophora hominis</name>
    <name type="common">Microsporidian parasite</name>
    <dbReference type="NCBI Taxonomy" id="72359"/>
    <lineage>
        <taxon>Eukaryota</taxon>
        <taxon>Fungi</taxon>
        <taxon>Fungi incertae sedis</taxon>
        <taxon>Microsporidia</taxon>
        <taxon>Pleistophoridae</taxon>
        <taxon>Trachipleistophora</taxon>
    </lineage>
</organism>
<evidence type="ECO:0000313" key="1">
    <source>
        <dbReference type="EMBL" id="ELQ75477.1"/>
    </source>
</evidence>
<proteinExistence type="predicted"/>